<organism evidence="4 5">
    <name type="scientific">Vibrio quintilis</name>
    <dbReference type="NCBI Taxonomy" id="1117707"/>
    <lineage>
        <taxon>Bacteria</taxon>
        <taxon>Pseudomonadati</taxon>
        <taxon>Pseudomonadota</taxon>
        <taxon>Gammaproteobacteria</taxon>
        <taxon>Vibrionales</taxon>
        <taxon>Vibrionaceae</taxon>
        <taxon>Vibrio</taxon>
    </lineage>
</organism>
<dbReference type="Gene3D" id="2.160.10.10">
    <property type="entry name" value="Hexapeptide repeat proteins"/>
    <property type="match status" value="1"/>
</dbReference>
<name>A0A1M7YRB7_9VIBR</name>
<dbReference type="RefSeq" id="WP_073579971.1">
    <property type="nucleotide sequence ID" value="NZ_AP024897.1"/>
</dbReference>
<gene>
    <name evidence="4" type="ORF">VQ7734_00785</name>
</gene>
<evidence type="ECO:0000313" key="4">
    <source>
        <dbReference type="EMBL" id="SHO55066.1"/>
    </source>
</evidence>
<dbReference type="PANTHER" id="PTHR23416:SF23">
    <property type="entry name" value="ACETYLTRANSFERASE C18B11.09C-RELATED"/>
    <property type="match status" value="1"/>
</dbReference>
<dbReference type="PROSITE" id="PS00101">
    <property type="entry name" value="HEXAPEP_TRANSFERASES"/>
    <property type="match status" value="1"/>
</dbReference>
<dbReference type="InterPro" id="IPR011004">
    <property type="entry name" value="Trimer_LpxA-like_sf"/>
</dbReference>
<evidence type="ECO:0000256" key="3">
    <source>
        <dbReference type="ARBA" id="ARBA00022737"/>
    </source>
</evidence>
<sequence>MLHTRVHDFKQWLRHHPNPRHRQVFQTLKKVRAFELPSPRLYNGLMCGAYAVSTTVSSTLMRWLVYTPVFRARATVTGRRLYLYSGTPYISGPLRIHVGDDCRISGQTTMTGRSTSDNPTLHIGNNVGIGWQTTIAVGTQIILEDNVRIAGRAFLCGYSGHPLDATRRAKGEPDDDHQAGDIHLKRDCWLGTNVSVKQGVTIGEGTIVASDSVVIHDLPDFVLAAGHPAKVIKHLK</sequence>
<dbReference type="EC" id="2.3.1.-" evidence="4"/>
<dbReference type="CDD" id="cd04647">
    <property type="entry name" value="LbH_MAT_like"/>
    <property type="match status" value="1"/>
</dbReference>
<dbReference type="STRING" id="1117707.VQ7734_00785"/>
<dbReference type="GO" id="GO:0008374">
    <property type="term" value="F:O-acyltransferase activity"/>
    <property type="evidence" value="ECO:0007669"/>
    <property type="project" value="TreeGrafter"/>
</dbReference>
<dbReference type="InterPro" id="IPR018357">
    <property type="entry name" value="Hexapep_transf_CS"/>
</dbReference>
<dbReference type="GO" id="GO:0005829">
    <property type="term" value="C:cytosol"/>
    <property type="evidence" value="ECO:0007669"/>
    <property type="project" value="TreeGrafter"/>
</dbReference>
<dbReference type="PANTHER" id="PTHR23416">
    <property type="entry name" value="SIALIC ACID SYNTHASE-RELATED"/>
    <property type="match status" value="1"/>
</dbReference>
<comment type="similarity">
    <text evidence="1">Belongs to the transferase hexapeptide repeat family.</text>
</comment>
<keyword evidence="5" id="KW-1185">Reference proteome</keyword>
<keyword evidence="4" id="KW-0012">Acyltransferase</keyword>
<evidence type="ECO:0000256" key="2">
    <source>
        <dbReference type="ARBA" id="ARBA00022679"/>
    </source>
</evidence>
<dbReference type="InterPro" id="IPR051159">
    <property type="entry name" value="Hexapeptide_acetyltransf"/>
</dbReference>
<dbReference type="OrthoDB" id="9815592at2"/>
<evidence type="ECO:0000256" key="1">
    <source>
        <dbReference type="ARBA" id="ARBA00007274"/>
    </source>
</evidence>
<evidence type="ECO:0000313" key="5">
    <source>
        <dbReference type="Proteomes" id="UP000184600"/>
    </source>
</evidence>
<keyword evidence="2 4" id="KW-0808">Transferase</keyword>
<reference evidence="5" key="1">
    <citation type="submission" date="2016-12" db="EMBL/GenBank/DDBJ databases">
        <authorList>
            <person name="Rodrigo-Torres L."/>
            <person name="Arahal R.D."/>
            <person name="Lucena T."/>
        </authorList>
    </citation>
    <scope>NUCLEOTIDE SEQUENCE [LARGE SCALE GENOMIC DNA]</scope>
</reference>
<accession>A0A1M7YRB7</accession>
<dbReference type="SUPFAM" id="SSF51161">
    <property type="entry name" value="Trimeric LpxA-like enzymes"/>
    <property type="match status" value="1"/>
</dbReference>
<dbReference type="EMBL" id="FRFG01000011">
    <property type="protein sequence ID" value="SHO55066.1"/>
    <property type="molecule type" value="Genomic_DNA"/>
</dbReference>
<dbReference type="AlphaFoldDB" id="A0A1M7YRB7"/>
<keyword evidence="3" id="KW-0677">Repeat</keyword>
<protein>
    <submittedName>
        <fullName evidence="4">Putative acetyltransferase</fullName>
        <ecNumber evidence="4">2.3.1.-</ecNumber>
    </submittedName>
</protein>
<dbReference type="Proteomes" id="UP000184600">
    <property type="component" value="Unassembled WGS sequence"/>
</dbReference>
<proteinExistence type="inferred from homology"/>